<accession>A0A173QVW1</accession>
<feature type="transmembrane region" description="Helical" evidence="1">
    <location>
        <begin position="117"/>
        <end position="139"/>
    </location>
</feature>
<evidence type="ECO:0000313" key="3">
    <source>
        <dbReference type="Proteomes" id="UP000095598"/>
    </source>
</evidence>
<dbReference type="AlphaFoldDB" id="A0A173QVW1"/>
<feature type="transmembrane region" description="Helical" evidence="1">
    <location>
        <begin position="148"/>
        <end position="168"/>
    </location>
</feature>
<dbReference type="InterPro" id="IPR025699">
    <property type="entry name" value="ABC2_memb-like"/>
</dbReference>
<evidence type="ECO:0000313" key="2">
    <source>
        <dbReference type="EMBL" id="CUM69428.1"/>
    </source>
</evidence>
<keyword evidence="1" id="KW-1133">Transmembrane helix</keyword>
<proteinExistence type="predicted"/>
<evidence type="ECO:0008006" key="4">
    <source>
        <dbReference type="Google" id="ProtNLM"/>
    </source>
</evidence>
<feature type="transmembrane region" description="Helical" evidence="1">
    <location>
        <begin position="82"/>
        <end position="105"/>
    </location>
</feature>
<reference evidence="2 3" key="1">
    <citation type="submission" date="2015-09" db="EMBL/GenBank/DDBJ databases">
        <authorList>
            <consortium name="Pathogen Informatics"/>
        </authorList>
    </citation>
    <scope>NUCLEOTIDE SEQUENCE [LARGE SCALE GENOMIC DNA]</scope>
    <source>
        <strain evidence="2 3">2789STDY5608868</strain>
    </source>
</reference>
<dbReference type="Pfam" id="PF13346">
    <property type="entry name" value="ABC2_membrane_5"/>
    <property type="match status" value="1"/>
</dbReference>
<feature type="transmembrane region" description="Helical" evidence="1">
    <location>
        <begin position="20"/>
        <end position="49"/>
    </location>
</feature>
<feature type="transmembrane region" description="Helical" evidence="1">
    <location>
        <begin position="180"/>
        <end position="203"/>
    </location>
</feature>
<organism evidence="2 3">
    <name type="scientific">Anaerostipes hadrus</name>
    <dbReference type="NCBI Taxonomy" id="649756"/>
    <lineage>
        <taxon>Bacteria</taxon>
        <taxon>Bacillati</taxon>
        <taxon>Bacillota</taxon>
        <taxon>Clostridia</taxon>
        <taxon>Lachnospirales</taxon>
        <taxon>Lachnospiraceae</taxon>
        <taxon>Anaerostipes</taxon>
    </lineage>
</organism>
<dbReference type="EMBL" id="CYXT01000001">
    <property type="protein sequence ID" value="CUM69428.1"/>
    <property type="molecule type" value="Genomic_DNA"/>
</dbReference>
<evidence type="ECO:0000256" key="1">
    <source>
        <dbReference type="SAM" id="Phobius"/>
    </source>
</evidence>
<dbReference type="Proteomes" id="UP000095598">
    <property type="component" value="Unassembled WGS sequence"/>
</dbReference>
<protein>
    <recommendedName>
        <fullName evidence="4">ABC-2 family transporter protein</fullName>
    </recommendedName>
</protein>
<name>A0A173QVW1_ANAHA</name>
<keyword evidence="1" id="KW-0812">Transmembrane</keyword>
<keyword evidence="1" id="KW-0472">Membrane</keyword>
<sequence>MKGLCLEYKCRIMECGIKYVIWILLVLQMIIGFFGFGTGGAVLSVLLVIQLNDTMIDDQACGWNQYCKILPVSGRKQVGMRYLLGIVATAIMTIIFLIGRVLGVLNVEVSFYEVNQAVQWIIAISFLCMSIQIPVNLILHLKNIRNRLVGLPLFLVCYVGGRLIFYAIRKIPRIPGSQVFLKNAVVISIVMVLVSYIGSFLMWKYRKS</sequence>
<gene>
    <name evidence="2" type="ORF">ERS852425_00052</name>
</gene>
<dbReference type="RefSeq" id="WP_242855463.1">
    <property type="nucleotide sequence ID" value="NZ_CYXT01000001.1"/>
</dbReference>